<feature type="compositionally biased region" description="Polar residues" evidence="1">
    <location>
        <begin position="28"/>
        <end position="57"/>
    </location>
</feature>
<feature type="compositionally biased region" description="Low complexity" evidence="1">
    <location>
        <begin position="85"/>
        <end position="96"/>
    </location>
</feature>
<feature type="region of interest" description="Disordered" evidence="1">
    <location>
        <begin position="81"/>
        <end position="114"/>
    </location>
</feature>
<accession>A0AA43T2Q0</accession>
<dbReference type="EMBL" id="JAOPMH010000001">
    <property type="protein sequence ID" value="MDH7889207.1"/>
    <property type="molecule type" value="Genomic_DNA"/>
</dbReference>
<organism evidence="2 3">
    <name type="scientific">Bifidobacterium catenulatum subsp. kashiwanohense</name>
    <dbReference type="NCBI Taxonomy" id="630129"/>
    <lineage>
        <taxon>Bacteria</taxon>
        <taxon>Bacillati</taxon>
        <taxon>Actinomycetota</taxon>
        <taxon>Actinomycetes</taxon>
        <taxon>Bifidobacteriales</taxon>
        <taxon>Bifidobacteriaceae</taxon>
        <taxon>Bifidobacterium</taxon>
    </lineage>
</organism>
<gene>
    <name evidence="2" type="ORF">OB951_01025</name>
</gene>
<dbReference type="Proteomes" id="UP001161916">
    <property type="component" value="Unassembled WGS sequence"/>
</dbReference>
<evidence type="ECO:0000313" key="3">
    <source>
        <dbReference type="Proteomes" id="UP001161916"/>
    </source>
</evidence>
<name>A0AA43T2Q0_9BIFI</name>
<proteinExistence type="predicted"/>
<feature type="region of interest" description="Disordered" evidence="1">
    <location>
        <begin position="1"/>
        <end position="57"/>
    </location>
</feature>
<sequence length="166" mass="18702">MVKNIRRNAFATGLQDKRDMRPLESPEIEQSTPVVEPQAGQSVQEPTAMTQPQAPMESQNIPTAVQTPVQPVVTQSMPHNVEPTQAVQQQPQPAVANTIQAQPETHQPPKEKRIGSNVTVENWRAWKMRSIEYGTKQAVLLNAAMDYCFQQGHFDQSLIDKYEQKE</sequence>
<dbReference type="RefSeq" id="WP_281105401.1">
    <property type="nucleotide sequence ID" value="NZ_JAOPMH010000001.1"/>
</dbReference>
<comment type="caution">
    <text evidence="2">The sequence shown here is derived from an EMBL/GenBank/DDBJ whole genome shotgun (WGS) entry which is preliminary data.</text>
</comment>
<feature type="compositionally biased region" description="Basic and acidic residues" evidence="1">
    <location>
        <begin position="15"/>
        <end position="24"/>
    </location>
</feature>
<dbReference type="AlphaFoldDB" id="A0AA43T2Q0"/>
<reference evidence="2" key="2">
    <citation type="journal article" date="2023" name="Gut Microbes">
        <title>Characterization of Bifidobacterium kashiwanohense that utilizes both milk- and plant-derived oligosaccharides.</title>
        <authorList>
            <person name="Orihara K."/>
            <person name="Yahagi K."/>
            <person name="Saito Y."/>
            <person name="Watanabe Y."/>
            <person name="Sasai T."/>
            <person name="Hara T."/>
            <person name="Tsukuda N."/>
            <person name="Oki K."/>
            <person name="Fujimoto J."/>
            <person name="Matsuki T."/>
        </authorList>
    </citation>
    <scope>NUCLEOTIDE SEQUENCE</scope>
    <source>
        <strain evidence="2">YIT 13062</strain>
    </source>
</reference>
<evidence type="ECO:0000256" key="1">
    <source>
        <dbReference type="SAM" id="MobiDB-lite"/>
    </source>
</evidence>
<protein>
    <submittedName>
        <fullName evidence="2">Uncharacterized protein</fullName>
    </submittedName>
</protein>
<evidence type="ECO:0000313" key="2">
    <source>
        <dbReference type="EMBL" id="MDH7889207.1"/>
    </source>
</evidence>
<reference evidence="2" key="1">
    <citation type="submission" date="2022-09" db="EMBL/GenBank/DDBJ databases">
        <authorList>
            <person name="Orihara K."/>
        </authorList>
    </citation>
    <scope>NUCLEOTIDE SEQUENCE</scope>
    <source>
        <strain evidence="2">YIT 13062</strain>
    </source>
</reference>